<sequence length="61" mass="7127">METIEIKVSEYYNNSKYYPFMPEVVFDALEKSFVDGLETATVSKSAFDEMKKFEELGWKSV</sequence>
<gene>
    <name evidence="1" type="ORF">EZS26_000789</name>
</gene>
<accession>A0A5M8P4D1</accession>
<evidence type="ECO:0000313" key="1">
    <source>
        <dbReference type="EMBL" id="KAA6303186.1"/>
    </source>
</evidence>
<comment type="caution">
    <text evidence="1">The sequence shown here is derived from an EMBL/GenBank/DDBJ whole genome shotgun (WGS) entry which is preliminary data.</text>
</comment>
<name>A0A5M8P4D1_9BACT</name>
<dbReference type="Proteomes" id="UP000324575">
    <property type="component" value="Unassembled WGS sequence"/>
</dbReference>
<evidence type="ECO:0000313" key="2">
    <source>
        <dbReference type="Proteomes" id="UP000324575"/>
    </source>
</evidence>
<dbReference type="EMBL" id="SNRX01000003">
    <property type="protein sequence ID" value="KAA6303186.1"/>
    <property type="molecule type" value="Genomic_DNA"/>
</dbReference>
<reference evidence="1 2" key="1">
    <citation type="submission" date="2019-03" db="EMBL/GenBank/DDBJ databases">
        <title>Single cell metagenomics reveals metabolic interactions within the superorganism composed of flagellate Streblomastix strix and complex community of Bacteroidetes bacteria on its surface.</title>
        <authorList>
            <person name="Treitli S.C."/>
            <person name="Kolisko M."/>
            <person name="Husnik F."/>
            <person name="Keeling P."/>
            <person name="Hampl V."/>
        </authorList>
    </citation>
    <scope>NUCLEOTIDE SEQUENCE [LARGE SCALE GENOMIC DNA]</scope>
    <source>
        <strain evidence="1">St1</strain>
    </source>
</reference>
<proteinExistence type="predicted"/>
<protein>
    <submittedName>
        <fullName evidence="1">Uncharacterized protein</fullName>
    </submittedName>
</protein>
<dbReference type="AlphaFoldDB" id="A0A5M8P4D1"/>
<organism evidence="1 2">
    <name type="scientific">Candidatus Ordinivivax streblomastigis</name>
    <dbReference type="NCBI Taxonomy" id="2540710"/>
    <lineage>
        <taxon>Bacteria</taxon>
        <taxon>Pseudomonadati</taxon>
        <taxon>Bacteroidota</taxon>
        <taxon>Bacteroidia</taxon>
        <taxon>Bacteroidales</taxon>
        <taxon>Candidatus Ordinivivax</taxon>
    </lineage>
</organism>